<reference evidence="2 3" key="1">
    <citation type="submission" date="2018-10" db="EMBL/GenBank/DDBJ databases">
        <title>Draft genome sequence of Weissella viridescens UCO-SMC3.</title>
        <authorList>
            <person name="Garcia-Cancino A."/>
            <person name="Espinoza-Monje M."/>
            <person name="Albarracin L."/>
            <person name="Garcia-Castillo V."/>
            <person name="Campos-Martin J."/>
            <person name="Nakano Y."/>
            <person name="Guitierrez-Zamorano C."/>
            <person name="Ikeda-Ohtsubo W."/>
            <person name="Morita H."/>
            <person name="Kitazawa H."/>
            <person name="Villena J."/>
        </authorList>
    </citation>
    <scope>NUCLEOTIDE SEQUENCE [LARGE SCALE GENOMIC DNA]</scope>
    <source>
        <strain evidence="2 3">UCO-SMC3</strain>
    </source>
</reference>
<name>A0A3P2RBP7_WEIVI</name>
<sequence>MDFVLNWLYFGFCFELALFWIFWMSFLGYQLQNGFVQTKRLTMMEQKHWHHKTQALKLIQKLSKPFPTYIEKEGYRIFYRKEYHAYHVVAPDATQVTIYRPR</sequence>
<evidence type="ECO:0000256" key="1">
    <source>
        <dbReference type="SAM" id="Phobius"/>
    </source>
</evidence>
<evidence type="ECO:0000313" key="2">
    <source>
        <dbReference type="EMBL" id="RRG18003.1"/>
    </source>
</evidence>
<dbReference type="EMBL" id="RHGY01000004">
    <property type="protein sequence ID" value="RRG18003.1"/>
    <property type="molecule type" value="Genomic_DNA"/>
</dbReference>
<organism evidence="2 3">
    <name type="scientific">Weissella viridescens</name>
    <name type="common">Lactobacillus viridescens</name>
    <dbReference type="NCBI Taxonomy" id="1629"/>
    <lineage>
        <taxon>Bacteria</taxon>
        <taxon>Bacillati</taxon>
        <taxon>Bacillota</taxon>
        <taxon>Bacilli</taxon>
        <taxon>Lactobacillales</taxon>
        <taxon>Lactobacillaceae</taxon>
        <taxon>Weissella</taxon>
    </lineage>
</organism>
<feature type="transmembrane region" description="Helical" evidence="1">
    <location>
        <begin position="6"/>
        <end position="29"/>
    </location>
</feature>
<keyword evidence="1" id="KW-0812">Transmembrane</keyword>
<keyword evidence="1" id="KW-0472">Membrane</keyword>
<gene>
    <name evidence="2" type="ORF">D3P96_04915</name>
</gene>
<comment type="caution">
    <text evidence="2">The sequence shown here is derived from an EMBL/GenBank/DDBJ whole genome shotgun (WGS) entry which is preliminary data.</text>
</comment>
<dbReference type="AlphaFoldDB" id="A0A3P2RBP7"/>
<accession>A0A3P2RBP7</accession>
<dbReference type="Proteomes" id="UP000275836">
    <property type="component" value="Unassembled WGS sequence"/>
</dbReference>
<keyword evidence="1" id="KW-1133">Transmembrane helix</keyword>
<evidence type="ECO:0000313" key="3">
    <source>
        <dbReference type="Proteomes" id="UP000275836"/>
    </source>
</evidence>
<proteinExistence type="predicted"/>
<protein>
    <submittedName>
        <fullName evidence="2">Uncharacterized protein</fullName>
    </submittedName>
</protein>